<dbReference type="AlphaFoldDB" id="A0AAJ1N6A9"/>
<reference evidence="3 4" key="1">
    <citation type="submission" date="2023-03" db="EMBL/GenBank/DDBJ databases">
        <title>WGS of NDM-producing Providencia thailandensis from Ukrainian patients.</title>
        <authorList>
            <person name="Zabicka D."/>
            <person name="Izdebski R."/>
            <person name="Urbanowicz P."/>
            <person name="Biedrzycka M."/>
            <person name="Guzek A."/>
            <person name="Gniadkowski M."/>
        </authorList>
    </citation>
    <scope>NUCLEOTIDE SEQUENCE [LARGE SCALE GENOMIC DNA]</scope>
    <source>
        <strain evidence="3 4">8015-22</strain>
    </source>
</reference>
<gene>
    <name evidence="3" type="ORF">PZS58_11870</name>
</gene>
<organism evidence="3 4">
    <name type="scientific">Providencia stuartii</name>
    <dbReference type="NCBI Taxonomy" id="588"/>
    <lineage>
        <taxon>Bacteria</taxon>
        <taxon>Pseudomonadati</taxon>
        <taxon>Pseudomonadota</taxon>
        <taxon>Gammaproteobacteria</taxon>
        <taxon>Enterobacterales</taxon>
        <taxon>Morganellaceae</taxon>
        <taxon>Providencia</taxon>
    </lineage>
</organism>
<dbReference type="NCBIfam" id="NF033630">
    <property type="entry name" value="SLATT_6"/>
    <property type="match status" value="1"/>
</dbReference>
<feature type="transmembrane region" description="Helical" evidence="1">
    <location>
        <begin position="59"/>
        <end position="76"/>
    </location>
</feature>
<dbReference type="Proteomes" id="UP001163056">
    <property type="component" value="Unassembled WGS sequence"/>
</dbReference>
<accession>A0AAJ1N6A9</accession>
<keyword evidence="1" id="KW-0472">Membrane</keyword>
<feature type="transmembrane region" description="Helical" evidence="1">
    <location>
        <begin position="168"/>
        <end position="187"/>
    </location>
</feature>
<feature type="domain" description="SMODS and SLOG-associating 2TM effector" evidence="2">
    <location>
        <begin position="1"/>
        <end position="175"/>
    </location>
</feature>
<evidence type="ECO:0000259" key="2">
    <source>
        <dbReference type="Pfam" id="PF18169"/>
    </source>
</evidence>
<sequence length="200" mass="22758">MENNNLLKHISETGYNVGYSAKLHFASFEMIEKVPGLLSFISLAFGVYALAFAELSTKLASSTLLVLGIVGLYISLKNSDKSDFEQKGIALTDLFNELKHLMVEVKENTKSAQEASEILKDIEKRYNTCCASHHPMFATWFAHYKFFWEQQTAWIGEYRPFSFWRDKVPLSLWFTILLIIIGSVFFFSDITAIICSIPTA</sequence>
<dbReference type="InterPro" id="IPR041119">
    <property type="entry name" value="SLATT_6"/>
</dbReference>
<proteinExistence type="predicted"/>
<feature type="transmembrane region" description="Helical" evidence="1">
    <location>
        <begin position="34"/>
        <end position="53"/>
    </location>
</feature>
<dbReference type="EMBL" id="JAREJI010000006">
    <property type="protein sequence ID" value="MDE8770204.1"/>
    <property type="molecule type" value="Genomic_DNA"/>
</dbReference>
<keyword evidence="1" id="KW-0812">Transmembrane</keyword>
<protein>
    <submittedName>
        <fullName evidence="3">SLATT domain-containing protein</fullName>
    </submittedName>
</protein>
<evidence type="ECO:0000313" key="4">
    <source>
        <dbReference type="Proteomes" id="UP001163056"/>
    </source>
</evidence>
<dbReference type="KEGG" id="psx:DR96_666"/>
<comment type="caution">
    <text evidence="3">The sequence shown here is derived from an EMBL/GenBank/DDBJ whole genome shotgun (WGS) entry which is preliminary data.</text>
</comment>
<keyword evidence="1" id="KW-1133">Transmembrane helix</keyword>
<evidence type="ECO:0000313" key="3">
    <source>
        <dbReference type="EMBL" id="MDE8770204.1"/>
    </source>
</evidence>
<dbReference type="RefSeq" id="WP_040132514.1">
    <property type="nucleotide sequence ID" value="NZ_CP008920.1"/>
</dbReference>
<name>A0AAJ1N6A9_PROST</name>
<dbReference type="Pfam" id="PF18169">
    <property type="entry name" value="SLATT_6"/>
    <property type="match status" value="1"/>
</dbReference>
<evidence type="ECO:0000256" key="1">
    <source>
        <dbReference type="SAM" id="Phobius"/>
    </source>
</evidence>